<keyword evidence="8" id="KW-1185">Reference proteome</keyword>
<protein>
    <submittedName>
        <fullName evidence="7">Zinc ABC transporter substrate-binding protein</fullName>
    </submittedName>
</protein>
<sequence>MILALLTSAACGGGGEPAEGAADTLSVVATTTQVADFARQIGGGAVHVTQLLRPNVDPHDFDPSPADLQALADADVIVENGVGFEPWLDEAVSSAGHAGEVVDASRGAHLREGHHEEEAAEHPDGEHEHGEHDPHIWHDPANAKVMAANIEQALAKADPSGAAGYAQRRRAYDAELDRLDDWIEQRISTIPRSDRKVVTNHDAFGYYLDRYGLTYVGAIIPSFDTSAEITGKNLTDLVAGVKNAGVKAIFSESTLPPKAAQALAAEAGVQVVGGENALYGDSLGPAGGDADTYITMMRHNTEVIVDALG</sequence>
<evidence type="ECO:0000256" key="3">
    <source>
        <dbReference type="ARBA" id="ARBA00022723"/>
    </source>
</evidence>
<organism evidence="7 8">
    <name type="scientific">Nonomuraea aridisoli</name>
    <dbReference type="NCBI Taxonomy" id="2070368"/>
    <lineage>
        <taxon>Bacteria</taxon>
        <taxon>Bacillati</taxon>
        <taxon>Actinomycetota</taxon>
        <taxon>Actinomycetes</taxon>
        <taxon>Streptosporangiales</taxon>
        <taxon>Streptosporangiaceae</taxon>
        <taxon>Nonomuraea</taxon>
    </lineage>
</organism>
<keyword evidence="4" id="KW-0732">Signal</keyword>
<dbReference type="GO" id="GO:0030313">
    <property type="term" value="C:cell envelope"/>
    <property type="evidence" value="ECO:0007669"/>
    <property type="project" value="UniProtKB-SubCell"/>
</dbReference>
<dbReference type="InterPro" id="IPR006127">
    <property type="entry name" value="ZnuA-like"/>
</dbReference>
<proteinExistence type="inferred from homology"/>
<evidence type="ECO:0000256" key="5">
    <source>
        <dbReference type="RuleBase" id="RU003512"/>
    </source>
</evidence>
<dbReference type="SUPFAM" id="SSF53807">
    <property type="entry name" value="Helical backbone' metal receptor"/>
    <property type="match status" value="1"/>
</dbReference>
<feature type="region of interest" description="Disordered" evidence="6">
    <location>
        <begin position="112"/>
        <end position="134"/>
    </location>
</feature>
<gene>
    <name evidence="7" type="ORF">C1J01_07715</name>
</gene>
<evidence type="ECO:0000256" key="1">
    <source>
        <dbReference type="ARBA" id="ARBA00004196"/>
    </source>
</evidence>
<evidence type="ECO:0000313" key="7">
    <source>
        <dbReference type="EMBL" id="PZG21017.1"/>
    </source>
</evidence>
<dbReference type="EMBL" id="POUD01000020">
    <property type="protein sequence ID" value="PZG21017.1"/>
    <property type="molecule type" value="Genomic_DNA"/>
</dbReference>
<keyword evidence="2 5" id="KW-0813">Transport</keyword>
<dbReference type="InterPro" id="IPR006129">
    <property type="entry name" value="AdhesinB"/>
</dbReference>
<comment type="similarity">
    <text evidence="5">Belongs to the bacterial solute-binding protein 9 family.</text>
</comment>
<dbReference type="OrthoDB" id="9810636at2"/>
<evidence type="ECO:0000256" key="2">
    <source>
        <dbReference type="ARBA" id="ARBA00022448"/>
    </source>
</evidence>
<accession>A0A2W2FH65</accession>
<dbReference type="GO" id="GO:0007155">
    <property type="term" value="P:cell adhesion"/>
    <property type="evidence" value="ECO:0007669"/>
    <property type="project" value="InterPro"/>
</dbReference>
<dbReference type="GO" id="GO:0030001">
    <property type="term" value="P:metal ion transport"/>
    <property type="evidence" value="ECO:0007669"/>
    <property type="project" value="InterPro"/>
</dbReference>
<evidence type="ECO:0000256" key="6">
    <source>
        <dbReference type="SAM" id="MobiDB-lite"/>
    </source>
</evidence>
<dbReference type="InterPro" id="IPR006128">
    <property type="entry name" value="Lipoprotein_PsaA-like"/>
</dbReference>
<dbReference type="Proteomes" id="UP000249304">
    <property type="component" value="Unassembled WGS sequence"/>
</dbReference>
<evidence type="ECO:0000256" key="4">
    <source>
        <dbReference type="ARBA" id="ARBA00022729"/>
    </source>
</evidence>
<dbReference type="Gene3D" id="3.40.50.1980">
    <property type="entry name" value="Nitrogenase molybdenum iron protein domain"/>
    <property type="match status" value="2"/>
</dbReference>
<keyword evidence="3" id="KW-0479">Metal-binding</keyword>
<dbReference type="InterPro" id="IPR050492">
    <property type="entry name" value="Bact_metal-bind_prot9"/>
</dbReference>
<dbReference type="PRINTS" id="PR00691">
    <property type="entry name" value="ADHESINB"/>
</dbReference>
<evidence type="ECO:0000313" key="8">
    <source>
        <dbReference type="Proteomes" id="UP000249304"/>
    </source>
</evidence>
<dbReference type="PANTHER" id="PTHR42953:SF1">
    <property type="entry name" value="METAL-BINDING PROTEIN HI_0362-RELATED"/>
    <property type="match status" value="1"/>
</dbReference>
<dbReference type="PANTHER" id="PTHR42953">
    <property type="entry name" value="HIGH-AFFINITY ZINC UPTAKE SYSTEM PROTEIN ZNUA-RELATED"/>
    <property type="match status" value="1"/>
</dbReference>
<comment type="subcellular location">
    <subcellularLocation>
        <location evidence="1">Cell envelope</location>
    </subcellularLocation>
</comment>
<dbReference type="GO" id="GO:0046872">
    <property type="term" value="F:metal ion binding"/>
    <property type="evidence" value="ECO:0007669"/>
    <property type="project" value="UniProtKB-KW"/>
</dbReference>
<comment type="caution">
    <text evidence="7">The sequence shown here is derived from an EMBL/GenBank/DDBJ whole genome shotgun (WGS) entry which is preliminary data.</text>
</comment>
<name>A0A2W2FH65_9ACTN</name>
<reference evidence="7 8" key="1">
    <citation type="submission" date="2018-01" db="EMBL/GenBank/DDBJ databases">
        <title>Draft genome sequence of Nonomuraea sp. KC333.</title>
        <authorList>
            <person name="Sahin N."/>
            <person name="Saygin H."/>
            <person name="Ay H."/>
        </authorList>
    </citation>
    <scope>NUCLEOTIDE SEQUENCE [LARGE SCALE GENOMIC DNA]</scope>
    <source>
        <strain evidence="7 8">KC333</strain>
    </source>
</reference>
<dbReference type="Pfam" id="PF01297">
    <property type="entry name" value="ZnuA"/>
    <property type="match status" value="1"/>
</dbReference>
<dbReference type="AlphaFoldDB" id="A0A2W2FH65"/>
<dbReference type="PRINTS" id="PR00690">
    <property type="entry name" value="ADHESNFAMILY"/>
</dbReference>